<gene>
    <name evidence="8" type="ORF">ACFOEJ_12010</name>
</gene>
<keyword evidence="9" id="KW-1185">Reference proteome</keyword>
<evidence type="ECO:0000256" key="4">
    <source>
        <dbReference type="ARBA" id="ARBA00023136"/>
    </source>
</evidence>
<organism evidence="8 9">
    <name type="scientific">Planomicrobium okeanokoites</name>
    <name type="common">Planococcus okeanokoites</name>
    <name type="synonym">Flavobacterium okeanokoites</name>
    <dbReference type="NCBI Taxonomy" id="244"/>
    <lineage>
        <taxon>Bacteria</taxon>
        <taxon>Bacillati</taxon>
        <taxon>Bacillota</taxon>
        <taxon>Bacilli</taxon>
        <taxon>Bacillales</taxon>
        <taxon>Caryophanaceae</taxon>
        <taxon>Planomicrobium</taxon>
    </lineage>
</organism>
<feature type="domain" description="Lipopolysaccharide assembly protein A" evidence="7">
    <location>
        <begin position="24"/>
        <end position="82"/>
    </location>
</feature>
<sequence>MKIQWLLLIALIFAVIIAAFAVVNVDAVPVNYIFGEAEFPLILVILASALLGFLLSGVVAIARSYSLQRKVKALQKEMAVKESLIATQQNEIAEYQKAGVNPEAQVVTSDEVTRDDRVDNYEEKQRDTY</sequence>
<keyword evidence="4 6" id="KW-0472">Membrane</keyword>
<dbReference type="InterPro" id="IPR010445">
    <property type="entry name" value="LapA_dom"/>
</dbReference>
<dbReference type="PANTHER" id="PTHR41335:SF1">
    <property type="entry name" value="MEMBRANE PROTEIN"/>
    <property type="match status" value="1"/>
</dbReference>
<evidence type="ECO:0000259" key="7">
    <source>
        <dbReference type="Pfam" id="PF06305"/>
    </source>
</evidence>
<dbReference type="Proteomes" id="UP001595625">
    <property type="component" value="Unassembled WGS sequence"/>
</dbReference>
<keyword evidence="1" id="KW-1003">Cell membrane</keyword>
<evidence type="ECO:0000256" key="2">
    <source>
        <dbReference type="ARBA" id="ARBA00022692"/>
    </source>
</evidence>
<feature type="transmembrane region" description="Helical" evidence="6">
    <location>
        <begin position="37"/>
        <end position="62"/>
    </location>
</feature>
<dbReference type="EMBL" id="JBHRUJ010000016">
    <property type="protein sequence ID" value="MFC3211803.1"/>
    <property type="molecule type" value="Genomic_DNA"/>
</dbReference>
<keyword evidence="5" id="KW-0175">Coiled coil</keyword>
<evidence type="ECO:0000256" key="6">
    <source>
        <dbReference type="SAM" id="Phobius"/>
    </source>
</evidence>
<accession>A0ABV7KQQ0</accession>
<dbReference type="PANTHER" id="PTHR41335">
    <property type="entry name" value="MEMBRANE PROTEIN-RELATED"/>
    <property type="match status" value="1"/>
</dbReference>
<comment type="caution">
    <text evidence="8">The sequence shown here is derived from an EMBL/GenBank/DDBJ whole genome shotgun (WGS) entry which is preliminary data.</text>
</comment>
<evidence type="ECO:0000256" key="3">
    <source>
        <dbReference type="ARBA" id="ARBA00022989"/>
    </source>
</evidence>
<protein>
    <submittedName>
        <fullName evidence="8">Lipopolysaccharide assembly LapA domain-containing protein</fullName>
    </submittedName>
</protein>
<proteinExistence type="predicted"/>
<dbReference type="Pfam" id="PF06305">
    <property type="entry name" value="LapA_dom"/>
    <property type="match status" value="1"/>
</dbReference>
<evidence type="ECO:0000313" key="8">
    <source>
        <dbReference type="EMBL" id="MFC3211803.1"/>
    </source>
</evidence>
<evidence type="ECO:0000256" key="1">
    <source>
        <dbReference type="ARBA" id="ARBA00022475"/>
    </source>
</evidence>
<evidence type="ECO:0000256" key="5">
    <source>
        <dbReference type="SAM" id="Coils"/>
    </source>
</evidence>
<dbReference type="RefSeq" id="WP_101803754.1">
    <property type="nucleotide sequence ID" value="NZ_CANMQG010000005.1"/>
</dbReference>
<keyword evidence="2 6" id="KW-0812">Transmembrane</keyword>
<evidence type="ECO:0000313" key="9">
    <source>
        <dbReference type="Proteomes" id="UP001595625"/>
    </source>
</evidence>
<name>A0ABV7KQQ0_PLAOK</name>
<reference evidence="9" key="1">
    <citation type="journal article" date="2019" name="Int. J. Syst. Evol. Microbiol.">
        <title>The Global Catalogue of Microorganisms (GCM) 10K type strain sequencing project: providing services to taxonomists for standard genome sequencing and annotation.</title>
        <authorList>
            <consortium name="The Broad Institute Genomics Platform"/>
            <consortium name="The Broad Institute Genome Sequencing Center for Infectious Disease"/>
            <person name="Wu L."/>
            <person name="Ma J."/>
        </authorList>
    </citation>
    <scope>NUCLEOTIDE SEQUENCE [LARGE SCALE GENOMIC DNA]</scope>
    <source>
        <strain evidence="9">CCM 320</strain>
    </source>
</reference>
<keyword evidence="3 6" id="KW-1133">Transmembrane helix</keyword>
<feature type="coiled-coil region" evidence="5">
    <location>
        <begin position="71"/>
        <end position="98"/>
    </location>
</feature>